<proteinExistence type="predicted"/>
<evidence type="ECO:0000313" key="2">
    <source>
        <dbReference type="EMBL" id="GGW81628.1"/>
    </source>
</evidence>
<dbReference type="EMBL" id="BMUE01000028">
    <property type="protein sequence ID" value="GGW81628.1"/>
    <property type="molecule type" value="Genomic_DNA"/>
</dbReference>
<accession>A0A918JID7</accession>
<keyword evidence="3" id="KW-1185">Reference proteome</keyword>
<feature type="region of interest" description="Disordered" evidence="1">
    <location>
        <begin position="1"/>
        <end position="21"/>
    </location>
</feature>
<reference evidence="2" key="1">
    <citation type="journal article" date="2014" name="Int. J. Syst. Evol. Microbiol.">
        <title>Complete genome sequence of Corynebacterium casei LMG S-19264T (=DSM 44701T), isolated from a smear-ripened cheese.</title>
        <authorList>
            <consortium name="US DOE Joint Genome Institute (JGI-PGF)"/>
            <person name="Walter F."/>
            <person name="Albersmeier A."/>
            <person name="Kalinowski J."/>
            <person name="Ruckert C."/>
        </authorList>
    </citation>
    <scope>NUCLEOTIDE SEQUENCE</scope>
    <source>
        <strain evidence="2">JCM 4490</strain>
    </source>
</reference>
<protein>
    <submittedName>
        <fullName evidence="2">Uncharacterized protein</fullName>
    </submittedName>
</protein>
<comment type="caution">
    <text evidence="2">The sequence shown here is derived from an EMBL/GenBank/DDBJ whole genome shotgun (WGS) entry which is preliminary data.</text>
</comment>
<organism evidence="2 3">
    <name type="scientific">Streptomyces lucensis JCM 4490</name>
    <dbReference type="NCBI Taxonomy" id="1306176"/>
    <lineage>
        <taxon>Bacteria</taxon>
        <taxon>Bacillati</taxon>
        <taxon>Actinomycetota</taxon>
        <taxon>Actinomycetes</taxon>
        <taxon>Kitasatosporales</taxon>
        <taxon>Streptomycetaceae</taxon>
        <taxon>Streptomyces</taxon>
    </lineage>
</organism>
<name>A0A918JID7_9ACTN</name>
<evidence type="ECO:0000256" key="1">
    <source>
        <dbReference type="SAM" id="MobiDB-lite"/>
    </source>
</evidence>
<dbReference type="RefSeq" id="WP_229816390.1">
    <property type="nucleotide sequence ID" value="NZ_BMUE01000028.1"/>
</dbReference>
<dbReference type="AlphaFoldDB" id="A0A918JID7"/>
<sequence>MSGFGRRRRTDAPDPAAGAVAAAGPAADGSLAFELPPPHYEALVRVIEHAHACLTLRSGSDAGTIRNAAGAELLPLLRPRADAARARGAGGVPVLVCEIRHLEAAVVNLESYGGHETVLCEGYALLERCVALRDSAHAARVVDGVLTLGRRTPPPAGR</sequence>
<dbReference type="Proteomes" id="UP000620224">
    <property type="component" value="Unassembled WGS sequence"/>
</dbReference>
<evidence type="ECO:0000313" key="3">
    <source>
        <dbReference type="Proteomes" id="UP000620224"/>
    </source>
</evidence>
<gene>
    <name evidence="2" type="ORF">GCM10010503_68660</name>
</gene>
<reference evidence="2" key="2">
    <citation type="submission" date="2020-09" db="EMBL/GenBank/DDBJ databases">
        <authorList>
            <person name="Sun Q."/>
            <person name="Ohkuma M."/>
        </authorList>
    </citation>
    <scope>NUCLEOTIDE SEQUENCE</scope>
    <source>
        <strain evidence="2">JCM 4490</strain>
    </source>
</reference>